<feature type="region of interest" description="Disordered" evidence="1">
    <location>
        <begin position="1"/>
        <end position="105"/>
    </location>
</feature>
<feature type="compositionally biased region" description="Low complexity" evidence="1">
    <location>
        <begin position="23"/>
        <end position="38"/>
    </location>
</feature>
<evidence type="ECO:0000256" key="1">
    <source>
        <dbReference type="SAM" id="MobiDB-lite"/>
    </source>
</evidence>
<name>A0ABN1SR27_9ACTN</name>
<sequence length="105" mass="10361">MSRAGADVPRTAPPRARLPPVRPAAGGSSSGCGLACSGMPSMPPAVRRGTDGPPGAVPPGLLAPSVRADVPPSVGSSRVPCSSSRTGPSPFLTPARVPRRAVCKG</sequence>
<comment type="caution">
    <text evidence="2">The sequence shown here is derived from an EMBL/GenBank/DDBJ whole genome shotgun (WGS) entry which is preliminary data.</text>
</comment>
<dbReference type="EMBL" id="BAAAHU010000001">
    <property type="protein sequence ID" value="GAA1002504.1"/>
    <property type="molecule type" value="Genomic_DNA"/>
</dbReference>
<evidence type="ECO:0000313" key="3">
    <source>
        <dbReference type="Proteomes" id="UP001501072"/>
    </source>
</evidence>
<proteinExistence type="predicted"/>
<feature type="compositionally biased region" description="Low complexity" evidence="1">
    <location>
        <begin position="58"/>
        <end position="84"/>
    </location>
</feature>
<keyword evidence="3" id="KW-1185">Reference proteome</keyword>
<gene>
    <name evidence="2" type="ORF">GCM10009564_00470</name>
</gene>
<evidence type="ECO:0000313" key="2">
    <source>
        <dbReference type="EMBL" id="GAA1002504.1"/>
    </source>
</evidence>
<protein>
    <submittedName>
        <fullName evidence="2">Uncharacterized protein</fullName>
    </submittedName>
</protein>
<dbReference type="Proteomes" id="UP001501072">
    <property type="component" value="Unassembled WGS sequence"/>
</dbReference>
<reference evidence="2 3" key="1">
    <citation type="journal article" date="2019" name="Int. J. Syst. Evol. Microbiol.">
        <title>The Global Catalogue of Microorganisms (GCM) 10K type strain sequencing project: providing services to taxonomists for standard genome sequencing and annotation.</title>
        <authorList>
            <consortium name="The Broad Institute Genomics Platform"/>
            <consortium name="The Broad Institute Genome Sequencing Center for Infectious Disease"/>
            <person name="Wu L."/>
            <person name="Ma J."/>
        </authorList>
    </citation>
    <scope>NUCLEOTIDE SEQUENCE [LARGE SCALE GENOMIC DNA]</scope>
    <source>
        <strain evidence="2 3">JCM 11269</strain>
    </source>
</reference>
<organism evidence="2 3">
    <name type="scientific">Streptomyces thermogriseus</name>
    <dbReference type="NCBI Taxonomy" id="75292"/>
    <lineage>
        <taxon>Bacteria</taxon>
        <taxon>Bacillati</taxon>
        <taxon>Actinomycetota</taxon>
        <taxon>Actinomycetes</taxon>
        <taxon>Kitasatosporales</taxon>
        <taxon>Streptomycetaceae</taxon>
        <taxon>Streptomyces</taxon>
    </lineage>
</organism>
<accession>A0ABN1SR27</accession>